<name>A0A3N6NY34_NATCH</name>
<reference evidence="2 3" key="1">
    <citation type="submission" date="2018-10" db="EMBL/GenBank/DDBJ databases">
        <title>Natrarchaeobius chitinivorans gen. nov., sp. nov., and Natrarchaeobius haloalkaliphilus sp. nov., alkaliphilic, chitin-utilizing haloarchaea from hypersaline alkaline lakes.</title>
        <authorList>
            <person name="Sorokin D.Y."/>
            <person name="Elcheninov A.G."/>
            <person name="Kostrikina N.A."/>
            <person name="Bale N.J."/>
            <person name="Sinninghe Damste J.S."/>
            <person name="Khijniak T.V."/>
            <person name="Kublanov I.V."/>
            <person name="Toshchakov S.V."/>
        </authorList>
    </citation>
    <scope>NUCLEOTIDE SEQUENCE [LARGE SCALE GENOMIC DNA]</scope>
    <source>
        <strain evidence="2 3">AArcht4T</strain>
    </source>
</reference>
<protein>
    <recommendedName>
        <fullName evidence="1">Sulfatase N-terminal domain-containing protein</fullName>
    </recommendedName>
</protein>
<keyword evidence="3" id="KW-1185">Reference proteome</keyword>
<evidence type="ECO:0000313" key="3">
    <source>
        <dbReference type="Proteomes" id="UP000282323"/>
    </source>
</evidence>
<sequence length="383" mass="43123">MTEFSNGIDISNVYIFISDALRWSALPESISNKGVTFKTVSAGCATMRSVSSIVTGLNPPRHGVSSWTDQLTEPTLFDLPNLNSGFYNPAAGEDGGLNVVLDQQSKNTLDTIEPPFVYLERDQGGHAPYADYSYEEMLSDMDHTKPVISDHYNSMIKQSVVRFEERLRLLEDRGLREDTLIIFLSDHGELLGEYGLVSHSSPPVPELVYVPTVFIHPKIERNNNVDTIGHIDLMPTISDLLDVQLSNQSFDGINIFEKSPGPRYNDAMYSRPILRKDRTIYHSNGIWDGEGGHVFTSKGKLLTPLIGLKKSRGWNRKYWKTNPSEIPMAIRCFASPYRKYGNPQTTKDKALKKINTIQNEKGSSKEIKLDDSVEEQLKDLGYR</sequence>
<dbReference type="PANTHER" id="PTHR43108">
    <property type="entry name" value="N-ACETYLGLUCOSAMINE-6-SULFATASE FAMILY MEMBER"/>
    <property type="match status" value="1"/>
</dbReference>
<dbReference type="InterPro" id="IPR017850">
    <property type="entry name" value="Alkaline_phosphatase_core_sf"/>
</dbReference>
<gene>
    <name evidence="2" type="ORF">EA473_21500</name>
</gene>
<accession>A0A3N6NY34</accession>
<dbReference type="Proteomes" id="UP000282323">
    <property type="component" value="Unassembled WGS sequence"/>
</dbReference>
<feature type="domain" description="Sulfatase N-terminal" evidence="1">
    <location>
        <begin position="124"/>
        <end position="243"/>
    </location>
</feature>
<proteinExistence type="predicted"/>
<dbReference type="InterPro" id="IPR000917">
    <property type="entry name" value="Sulfatase_N"/>
</dbReference>
<evidence type="ECO:0000259" key="1">
    <source>
        <dbReference type="Pfam" id="PF00884"/>
    </source>
</evidence>
<dbReference type="Pfam" id="PF00884">
    <property type="entry name" value="Sulfatase"/>
    <property type="match status" value="1"/>
</dbReference>
<comment type="caution">
    <text evidence="2">The sequence shown here is derived from an EMBL/GenBank/DDBJ whole genome shotgun (WGS) entry which is preliminary data.</text>
</comment>
<dbReference type="SUPFAM" id="SSF53649">
    <property type="entry name" value="Alkaline phosphatase-like"/>
    <property type="match status" value="1"/>
</dbReference>
<dbReference type="RefSeq" id="WP_124197593.1">
    <property type="nucleotide sequence ID" value="NZ_REGA01000031.1"/>
</dbReference>
<evidence type="ECO:0000313" key="2">
    <source>
        <dbReference type="EMBL" id="RQG89699.1"/>
    </source>
</evidence>
<dbReference type="PANTHER" id="PTHR43108:SF8">
    <property type="entry name" value="SD21168P"/>
    <property type="match status" value="1"/>
</dbReference>
<dbReference type="Gene3D" id="3.40.720.10">
    <property type="entry name" value="Alkaline Phosphatase, subunit A"/>
    <property type="match status" value="1"/>
</dbReference>
<dbReference type="EMBL" id="REGA01000031">
    <property type="protein sequence ID" value="RQG89699.1"/>
    <property type="molecule type" value="Genomic_DNA"/>
</dbReference>
<dbReference type="AlphaFoldDB" id="A0A3N6NY34"/>
<dbReference type="OrthoDB" id="3164at2157"/>
<organism evidence="2 3">
    <name type="scientific">Natrarchaeobius chitinivorans</name>
    <dbReference type="NCBI Taxonomy" id="1679083"/>
    <lineage>
        <taxon>Archaea</taxon>
        <taxon>Methanobacteriati</taxon>
        <taxon>Methanobacteriota</taxon>
        <taxon>Stenosarchaea group</taxon>
        <taxon>Halobacteria</taxon>
        <taxon>Halobacteriales</taxon>
        <taxon>Natrialbaceae</taxon>
        <taxon>Natrarchaeobius</taxon>
    </lineage>
</organism>